<keyword evidence="2" id="KW-1185">Reference proteome</keyword>
<dbReference type="RefSeq" id="WP_350402042.1">
    <property type="nucleotide sequence ID" value="NZ_JBELOE010000216.1"/>
</dbReference>
<dbReference type="PANTHER" id="PTHR37031">
    <property type="entry name" value="METALLOPHOSPHATASE BINDING DOMAIN PROTEIN"/>
    <property type="match status" value="1"/>
</dbReference>
<reference evidence="1 2" key="1">
    <citation type="submission" date="2024-06" db="EMBL/GenBank/DDBJ databases">
        <authorList>
            <person name="Chen R.Y."/>
        </authorList>
    </citation>
    <scope>NUCLEOTIDE SEQUENCE [LARGE SCALE GENOMIC DNA]</scope>
    <source>
        <strain evidence="1 2">D2</strain>
    </source>
</reference>
<dbReference type="SUPFAM" id="SSF56300">
    <property type="entry name" value="Metallo-dependent phosphatases"/>
    <property type="match status" value="1"/>
</dbReference>
<dbReference type="InterPro" id="IPR029052">
    <property type="entry name" value="Metallo-depent_PP-like"/>
</dbReference>
<evidence type="ECO:0000313" key="1">
    <source>
        <dbReference type="EMBL" id="MER2492549.1"/>
    </source>
</evidence>
<organism evidence="1 2">
    <name type="scientific">Catenovulum sediminis</name>
    <dbReference type="NCBI Taxonomy" id="1740262"/>
    <lineage>
        <taxon>Bacteria</taxon>
        <taxon>Pseudomonadati</taxon>
        <taxon>Pseudomonadota</taxon>
        <taxon>Gammaproteobacteria</taxon>
        <taxon>Alteromonadales</taxon>
        <taxon>Alteromonadaceae</taxon>
        <taxon>Catenovulum</taxon>
    </lineage>
</organism>
<gene>
    <name evidence="1" type="ORF">ABS311_11755</name>
</gene>
<comment type="caution">
    <text evidence="1">The sequence shown here is derived from an EMBL/GenBank/DDBJ whole genome shotgun (WGS) entry which is preliminary data.</text>
</comment>
<evidence type="ECO:0000313" key="2">
    <source>
        <dbReference type="Proteomes" id="UP001467690"/>
    </source>
</evidence>
<sequence>MSNTKLEIPEIIAGPIIRQVSAKNVTFWLVTAKDCQFKLRLSDAKSGGCIYDQNLEQAQVQSVQVGQHAFIQLINVTLPNECLPVGEKIFYDIRLSAADMVETSLTEFLPDIIYSGEKLPSFHVPHQLKNILHGSCRKPHHPGPDAFLQVDKLLSDSMDTPNNATAIKPDLLLLTGDQIYADDVAGPTLNAIQQVVELLGLYHEPLEGATITDSKELANHPYCYYHREELLPKIDINEAVKRKFFSAKRKPVFTSDNAKNHLIALNEVLAMYFLVWSPALWSCIKISDAHIETAHKLQFANEQKVVERFVKGLYKVQRAMAHLPVYMIFDDHDVTDDWNLTRGWEEVVYSHPFSKRIIGNALIGYLLCQAWGNKPDKMDELVNKTKLALSDMSQHQNALIDTLFTFEDWHYQLDTHPAILVLDTRTRRWRSESNANKPSGLMDWEALCELQQNMIGHQSVIMVSAAPVYGNKLIESIQKIFTFFGKALMVDAENWMAHRGTANVMLNIFRHFKTPPNFIILSGDVHYSFVYDIRLKFRKNSPQILQFTCSGIKNEFPKRLLSVLDRLNKWLFSARSPLNVLTKRRYMTISHRIPATSDQNNAQHTLHNASAIGLLTLDKSGHAKSCKLYCANGKQVEFLRKNKNS</sequence>
<dbReference type="EMBL" id="JBELOE010000216">
    <property type="protein sequence ID" value="MER2492549.1"/>
    <property type="molecule type" value="Genomic_DNA"/>
</dbReference>
<accession>A0ABV1RHX1</accession>
<dbReference type="Proteomes" id="UP001467690">
    <property type="component" value="Unassembled WGS sequence"/>
</dbReference>
<name>A0ABV1RHX1_9ALTE</name>
<dbReference type="InterPro" id="IPR038607">
    <property type="entry name" value="PhoD-like_sf"/>
</dbReference>
<protein>
    <submittedName>
        <fullName evidence="1">Alkaline phosphatase family protein</fullName>
    </submittedName>
</protein>
<dbReference type="Gene3D" id="3.60.21.70">
    <property type="entry name" value="PhoD-like phosphatase"/>
    <property type="match status" value="1"/>
</dbReference>
<dbReference type="PANTHER" id="PTHR37031:SF2">
    <property type="entry name" value="PHOD-LIKE PHOSPHATASE METALLOPHOSPHATASE DOMAIN-CONTAINING PROTEIN"/>
    <property type="match status" value="1"/>
</dbReference>
<proteinExistence type="predicted"/>